<dbReference type="Proteomes" id="UP000717634">
    <property type="component" value="Unassembled WGS sequence"/>
</dbReference>
<evidence type="ECO:0000313" key="1">
    <source>
        <dbReference type="EMBL" id="NKI92036.1"/>
    </source>
</evidence>
<keyword evidence="2" id="KW-1185">Reference proteome</keyword>
<protein>
    <submittedName>
        <fullName evidence="1">Uncharacterized protein</fullName>
    </submittedName>
</protein>
<proteinExistence type="predicted"/>
<reference evidence="1 2" key="1">
    <citation type="submission" date="2020-03" db="EMBL/GenBank/DDBJ databases">
        <title>Genomic Encyclopedia of Type Strains, Phase IV (KMG-V): Genome sequencing to study the core and pangenomes of soil and plant-associated prokaryotes.</title>
        <authorList>
            <person name="Whitman W."/>
        </authorList>
    </citation>
    <scope>NUCLEOTIDE SEQUENCE [LARGE SCALE GENOMIC DNA]</scope>
    <source>
        <strain evidence="1 2">1B</strain>
    </source>
</reference>
<gene>
    <name evidence="1" type="ORF">HBN54_004660</name>
</gene>
<sequence length="118" mass="13250">MLAFSLTSCFDLFPSKTTIHGPYLVCDDVSMPYSTLYLEAEDGNLVERCPHVKRVGYAEGYLFIQAESGNYWFAVQEDKGWNSLDPAAALLLNGPLTFTELRQAMLRLGVGEVEYQFP</sequence>
<dbReference type="EMBL" id="JAAVTK010000030">
    <property type="protein sequence ID" value="NKI92036.1"/>
    <property type="molecule type" value="Genomic_DNA"/>
</dbReference>
<organism evidence="1 2">
    <name type="scientific">Hymenobacter artigasi</name>
    <dbReference type="NCBI Taxonomy" id="2719616"/>
    <lineage>
        <taxon>Bacteria</taxon>
        <taxon>Pseudomonadati</taxon>
        <taxon>Bacteroidota</taxon>
        <taxon>Cytophagia</taxon>
        <taxon>Cytophagales</taxon>
        <taxon>Hymenobacteraceae</taxon>
        <taxon>Hymenobacter</taxon>
    </lineage>
</organism>
<accession>A0ABX1HRS9</accession>
<name>A0ABX1HRS9_9BACT</name>
<evidence type="ECO:0000313" key="2">
    <source>
        <dbReference type="Proteomes" id="UP000717634"/>
    </source>
</evidence>
<comment type="caution">
    <text evidence="1">The sequence shown here is derived from an EMBL/GenBank/DDBJ whole genome shotgun (WGS) entry which is preliminary data.</text>
</comment>